<keyword evidence="2" id="KW-1185">Reference proteome</keyword>
<protein>
    <submittedName>
        <fullName evidence="1">Uncharacterized protein</fullName>
    </submittedName>
</protein>
<dbReference type="AlphaFoldDB" id="A0AAV8VFM4"/>
<evidence type="ECO:0000313" key="1">
    <source>
        <dbReference type="EMBL" id="KAJ8912938.1"/>
    </source>
</evidence>
<comment type="caution">
    <text evidence="1">The sequence shown here is derived from an EMBL/GenBank/DDBJ whole genome shotgun (WGS) entry which is preliminary data.</text>
</comment>
<accession>A0AAV8VFM4</accession>
<dbReference type="EMBL" id="JANEYG010000107">
    <property type="protein sequence ID" value="KAJ8912938.1"/>
    <property type="molecule type" value="Genomic_DNA"/>
</dbReference>
<reference evidence="1 2" key="1">
    <citation type="journal article" date="2023" name="Insect Mol. Biol.">
        <title>Genome sequencing provides insights into the evolution of gene families encoding plant cell wall-degrading enzymes in longhorned beetles.</title>
        <authorList>
            <person name="Shin N.R."/>
            <person name="Okamura Y."/>
            <person name="Kirsch R."/>
            <person name="Pauchet Y."/>
        </authorList>
    </citation>
    <scope>NUCLEOTIDE SEQUENCE [LARGE SCALE GENOMIC DNA]</scope>
    <source>
        <strain evidence="1">EAD_L_NR</strain>
    </source>
</reference>
<organism evidence="1 2">
    <name type="scientific">Exocentrus adspersus</name>
    <dbReference type="NCBI Taxonomy" id="1586481"/>
    <lineage>
        <taxon>Eukaryota</taxon>
        <taxon>Metazoa</taxon>
        <taxon>Ecdysozoa</taxon>
        <taxon>Arthropoda</taxon>
        <taxon>Hexapoda</taxon>
        <taxon>Insecta</taxon>
        <taxon>Pterygota</taxon>
        <taxon>Neoptera</taxon>
        <taxon>Endopterygota</taxon>
        <taxon>Coleoptera</taxon>
        <taxon>Polyphaga</taxon>
        <taxon>Cucujiformia</taxon>
        <taxon>Chrysomeloidea</taxon>
        <taxon>Cerambycidae</taxon>
        <taxon>Lamiinae</taxon>
        <taxon>Acanthocinini</taxon>
        <taxon>Exocentrus</taxon>
    </lineage>
</organism>
<gene>
    <name evidence="1" type="ORF">NQ315_017269</name>
</gene>
<name>A0AAV8VFM4_9CUCU</name>
<sequence>MANHGLEIMQILHVCTPTICEEVKVKCKEVICEVGQVYQRRGGTFCGCCPTCARLSYFRSFLYRNKAFLPFCNDEVENADLLNDNLWTVPCNSVVSSM</sequence>
<evidence type="ECO:0000313" key="2">
    <source>
        <dbReference type="Proteomes" id="UP001159042"/>
    </source>
</evidence>
<proteinExistence type="predicted"/>
<dbReference type="Proteomes" id="UP001159042">
    <property type="component" value="Unassembled WGS sequence"/>
</dbReference>